<keyword evidence="8" id="KW-0812">Transmembrane</keyword>
<keyword evidence="8" id="KW-1133">Transmembrane helix</keyword>
<dbReference type="SUPFAM" id="SSF56112">
    <property type="entry name" value="Protein kinase-like (PK-like)"/>
    <property type="match status" value="1"/>
</dbReference>
<keyword evidence="11" id="KW-1185">Reference proteome</keyword>
<organism evidence="10 11">
    <name type="scientific">[Myrmecia] bisecta</name>
    <dbReference type="NCBI Taxonomy" id="41462"/>
    <lineage>
        <taxon>Eukaryota</taxon>
        <taxon>Viridiplantae</taxon>
        <taxon>Chlorophyta</taxon>
        <taxon>core chlorophytes</taxon>
        <taxon>Trebouxiophyceae</taxon>
        <taxon>Trebouxiales</taxon>
        <taxon>Trebouxiaceae</taxon>
        <taxon>Myrmecia</taxon>
    </lineage>
</organism>
<dbReference type="InterPro" id="IPR008271">
    <property type="entry name" value="Ser/Thr_kinase_AS"/>
</dbReference>
<feature type="region of interest" description="Disordered" evidence="7">
    <location>
        <begin position="949"/>
        <end position="991"/>
    </location>
</feature>
<evidence type="ECO:0000256" key="2">
    <source>
        <dbReference type="ARBA" id="ARBA00022679"/>
    </source>
</evidence>
<keyword evidence="3 6" id="KW-0547">Nucleotide-binding</keyword>
<feature type="transmembrane region" description="Helical" evidence="8">
    <location>
        <begin position="622"/>
        <end position="645"/>
    </location>
</feature>
<evidence type="ECO:0000256" key="4">
    <source>
        <dbReference type="ARBA" id="ARBA00022777"/>
    </source>
</evidence>
<evidence type="ECO:0000313" key="11">
    <source>
        <dbReference type="Proteomes" id="UP001489004"/>
    </source>
</evidence>
<keyword evidence="8" id="KW-0472">Membrane</keyword>
<comment type="caution">
    <text evidence="10">The sequence shown here is derived from an EMBL/GenBank/DDBJ whole genome shotgun (WGS) entry which is preliminary data.</text>
</comment>
<dbReference type="Pfam" id="PF07714">
    <property type="entry name" value="PK_Tyr_Ser-Thr"/>
    <property type="match status" value="1"/>
</dbReference>
<feature type="compositionally biased region" description="Basic and acidic residues" evidence="7">
    <location>
        <begin position="958"/>
        <end position="967"/>
    </location>
</feature>
<dbReference type="InterPro" id="IPR017441">
    <property type="entry name" value="Protein_kinase_ATP_BS"/>
</dbReference>
<keyword evidence="4" id="KW-0418">Kinase</keyword>
<dbReference type="PROSITE" id="PS50011">
    <property type="entry name" value="PROTEIN_KINASE_DOM"/>
    <property type="match status" value="1"/>
</dbReference>
<dbReference type="InterPro" id="IPR036852">
    <property type="entry name" value="Peptidase_S8/S53_dom_sf"/>
</dbReference>
<evidence type="ECO:0000259" key="9">
    <source>
        <dbReference type="PROSITE" id="PS50011"/>
    </source>
</evidence>
<evidence type="ECO:0000256" key="6">
    <source>
        <dbReference type="PROSITE-ProRule" id="PRU10141"/>
    </source>
</evidence>
<keyword evidence="2" id="KW-0808">Transferase</keyword>
<dbReference type="Gene3D" id="3.40.50.200">
    <property type="entry name" value="Peptidase S8/S53 domain"/>
    <property type="match status" value="1"/>
</dbReference>
<evidence type="ECO:0000256" key="8">
    <source>
        <dbReference type="SAM" id="Phobius"/>
    </source>
</evidence>
<dbReference type="SMART" id="SM00220">
    <property type="entry name" value="S_TKc"/>
    <property type="match status" value="1"/>
</dbReference>
<protein>
    <recommendedName>
        <fullName evidence="9">Protein kinase domain-containing protein</fullName>
    </recommendedName>
</protein>
<evidence type="ECO:0000256" key="1">
    <source>
        <dbReference type="ARBA" id="ARBA00022527"/>
    </source>
</evidence>
<evidence type="ECO:0000313" key="10">
    <source>
        <dbReference type="EMBL" id="KAK9816754.1"/>
    </source>
</evidence>
<dbReference type="Proteomes" id="UP001489004">
    <property type="component" value="Unassembled WGS sequence"/>
</dbReference>
<evidence type="ECO:0000256" key="5">
    <source>
        <dbReference type="ARBA" id="ARBA00022840"/>
    </source>
</evidence>
<dbReference type="SUPFAM" id="SSF52743">
    <property type="entry name" value="Subtilisin-like"/>
    <property type="match status" value="1"/>
</dbReference>
<dbReference type="InterPro" id="IPR011009">
    <property type="entry name" value="Kinase-like_dom_sf"/>
</dbReference>
<dbReference type="GO" id="GO:0004252">
    <property type="term" value="F:serine-type endopeptidase activity"/>
    <property type="evidence" value="ECO:0007669"/>
    <property type="project" value="InterPro"/>
</dbReference>
<accession>A0AAW1Q8R5</accession>
<dbReference type="InterPro" id="IPR051681">
    <property type="entry name" value="Ser/Thr_Kinases-Pseudokinases"/>
</dbReference>
<dbReference type="GO" id="GO:0005524">
    <property type="term" value="F:ATP binding"/>
    <property type="evidence" value="ECO:0007669"/>
    <property type="project" value="UniProtKB-UniRule"/>
</dbReference>
<dbReference type="AlphaFoldDB" id="A0AAW1Q8R5"/>
<evidence type="ECO:0000256" key="3">
    <source>
        <dbReference type="ARBA" id="ARBA00022741"/>
    </source>
</evidence>
<keyword evidence="1" id="KW-0723">Serine/threonine-protein kinase</keyword>
<evidence type="ECO:0000256" key="7">
    <source>
        <dbReference type="SAM" id="MobiDB-lite"/>
    </source>
</evidence>
<feature type="binding site" evidence="6">
    <location>
        <position position="719"/>
    </location>
    <ligand>
        <name>ATP</name>
        <dbReference type="ChEBI" id="CHEBI:30616"/>
    </ligand>
</feature>
<dbReference type="PANTHER" id="PTHR44329">
    <property type="entry name" value="SERINE/THREONINE-PROTEIN KINASE TNNI3K-RELATED"/>
    <property type="match status" value="1"/>
</dbReference>
<reference evidence="10 11" key="1">
    <citation type="journal article" date="2024" name="Nat. Commun.">
        <title>Phylogenomics reveals the evolutionary origins of lichenization in chlorophyte algae.</title>
        <authorList>
            <person name="Puginier C."/>
            <person name="Libourel C."/>
            <person name="Otte J."/>
            <person name="Skaloud P."/>
            <person name="Haon M."/>
            <person name="Grisel S."/>
            <person name="Petersen M."/>
            <person name="Berrin J.G."/>
            <person name="Delaux P.M."/>
            <person name="Dal Grande F."/>
            <person name="Keller J."/>
        </authorList>
    </citation>
    <scope>NUCLEOTIDE SEQUENCE [LARGE SCALE GENOMIC DNA]</scope>
    <source>
        <strain evidence="10 11">SAG 2043</strain>
    </source>
</reference>
<dbReference type="InterPro" id="IPR000719">
    <property type="entry name" value="Prot_kinase_dom"/>
</dbReference>
<sequence length="1041" mass="110509">MLTDIIIRFGGPSVLPITAAKLEIICQAIQETMVPLVGPVTFVTFEEFLPTEQDVNEKDPYADFLVRLYIRIDAAREQELIASSQGAQVGDDMQDVFINFLAFVNRMTVLGLKGSVRMVGLTQIAGTFVASQYPLRPIERYDLQLDVTELSTMPVNASCVTAILSCLRNRGLGLFMTNVDMLSETAPPPGTATAQLTLRVTVVGCNLNATLAPCPYSPQLVLRELLTGEAFQEGLRKKGLMLSVNVTSINPSPSLIPPVKVAGAVSAGAGTNLSVVPWYLDRLDQRTLPLDGQYAADNLGTGVNIYLMSSGIRASHHEFDHVGSSTSGSRIKPAWGYNGSDPLVDCPDYIPWYGFGTFAASLMAGKTLGVAKNATVYSVRFRDKCLWMSPTIWGPGGLPSAMDAVLSNLEQPAIMMIDTWWMPTRLAYVDPAYVASAINQRLDAAAARNITVIAPASVGIGPGPCNNVIAAHPHVIAVGSLNANDQRSINSPVDLGNTSCIDLWAPGGGLGHTLVGAAASGDSAYIGIIPRGDAAPYLVAGLAAQYLAQHPQATSAQVKAALAARATAGILTDVGDSPNLLVFTNLMEQRAVQPPTAPSTVSDPVAPLATSAATASLAAGTLAGMVVGSIAGAVLLAAALGVIILRRRSPQQGGGAFSKGSSFGSGTHSGGLDFEISPDDIRICTRPDGSEWELGVGQFGRVTKAIKNDVQVVAVVAVKTLRTSSLVDAGHQEDFLREIAMMKFVSRDRNIVQYYGACIQCERLMLVTEYMEGGDLRRALADDLEAGSLRWHQNGKRIALDIARGVSFLHANNVIHRDLKSKNILLSADGCAKISDVGMAKMMTDGSYTHGTAAGTFAWAAPELLVGGRCNERVDIFSLGVVLWEVVTHEAPLRGEMRAPKVPEECPQELADLISVCMSQDPAARPSAKEVYARLQACPHPLCLEVLEPEPEPAPARTSKDRSRINDDSAEAFSLPSGKPPSEGSMAGGRAHEPLAGMTLLSAAGPASGESVDLTNSERLRRLFKVPSTPVDWRQAYGGFM</sequence>
<name>A0AAW1Q8R5_9CHLO</name>
<proteinExistence type="predicted"/>
<feature type="domain" description="Protein kinase" evidence="9">
    <location>
        <begin position="688"/>
        <end position="943"/>
    </location>
</feature>
<dbReference type="PROSITE" id="PS00108">
    <property type="entry name" value="PROTEIN_KINASE_ST"/>
    <property type="match status" value="1"/>
</dbReference>
<keyword evidence="5 6" id="KW-0067">ATP-binding</keyword>
<dbReference type="Gene3D" id="1.10.510.10">
    <property type="entry name" value="Transferase(Phosphotransferase) domain 1"/>
    <property type="match status" value="1"/>
</dbReference>
<dbReference type="GO" id="GO:0004674">
    <property type="term" value="F:protein serine/threonine kinase activity"/>
    <property type="evidence" value="ECO:0007669"/>
    <property type="project" value="UniProtKB-KW"/>
</dbReference>
<dbReference type="GO" id="GO:0006508">
    <property type="term" value="P:proteolysis"/>
    <property type="evidence" value="ECO:0007669"/>
    <property type="project" value="InterPro"/>
</dbReference>
<dbReference type="InterPro" id="IPR001245">
    <property type="entry name" value="Ser-Thr/Tyr_kinase_cat_dom"/>
</dbReference>
<dbReference type="PROSITE" id="PS00107">
    <property type="entry name" value="PROTEIN_KINASE_ATP"/>
    <property type="match status" value="1"/>
</dbReference>
<dbReference type="EMBL" id="JALJOR010000005">
    <property type="protein sequence ID" value="KAK9816754.1"/>
    <property type="molecule type" value="Genomic_DNA"/>
</dbReference>
<gene>
    <name evidence="10" type="ORF">WJX72_004692</name>
</gene>